<comment type="caution">
    <text evidence="3">The sequence shown here is derived from an EMBL/GenBank/DDBJ whole genome shotgun (WGS) entry which is preliminary data.</text>
</comment>
<dbReference type="Pfam" id="PF03009">
    <property type="entry name" value="GDPD"/>
    <property type="match status" value="1"/>
</dbReference>
<evidence type="ECO:0000256" key="1">
    <source>
        <dbReference type="SAM" id="MobiDB-lite"/>
    </source>
</evidence>
<dbReference type="CDD" id="cd08566">
    <property type="entry name" value="GDPD_AtGDE_like"/>
    <property type="match status" value="1"/>
</dbReference>
<dbReference type="Gene3D" id="3.20.20.190">
    <property type="entry name" value="Phosphatidylinositol (PI) phosphodiesterase"/>
    <property type="match status" value="1"/>
</dbReference>
<evidence type="ECO:0000313" key="4">
    <source>
        <dbReference type="Proteomes" id="UP000324479"/>
    </source>
</evidence>
<keyword evidence="4" id="KW-1185">Reference proteome</keyword>
<proteinExistence type="predicted"/>
<dbReference type="GO" id="GO:0070291">
    <property type="term" value="P:N-acylethanolamine metabolic process"/>
    <property type="evidence" value="ECO:0007669"/>
    <property type="project" value="TreeGrafter"/>
</dbReference>
<dbReference type="InterPro" id="IPR017946">
    <property type="entry name" value="PLC-like_Pdiesterase_TIM-brl"/>
</dbReference>
<dbReference type="GO" id="GO:0005886">
    <property type="term" value="C:plasma membrane"/>
    <property type="evidence" value="ECO:0007669"/>
    <property type="project" value="TreeGrafter"/>
</dbReference>
<dbReference type="Proteomes" id="UP000324479">
    <property type="component" value="Unassembled WGS sequence"/>
</dbReference>
<name>A0A5M6D3Q5_9BACT</name>
<dbReference type="GO" id="GO:0006644">
    <property type="term" value="P:phospholipid metabolic process"/>
    <property type="evidence" value="ECO:0007669"/>
    <property type="project" value="TreeGrafter"/>
</dbReference>
<reference evidence="3 4" key="1">
    <citation type="submission" date="2019-08" db="EMBL/GenBank/DDBJ databases">
        <authorList>
            <person name="Dhanesh K."/>
            <person name="Kumar G."/>
            <person name="Sasikala C."/>
            <person name="Venkata Ramana C."/>
        </authorList>
    </citation>
    <scope>NUCLEOTIDE SEQUENCE [LARGE SCALE GENOMIC DNA]</scope>
    <source>
        <strain evidence="3 4">JC645</strain>
    </source>
</reference>
<dbReference type="EMBL" id="VWOX01000008">
    <property type="protein sequence ID" value="KAA5542114.1"/>
    <property type="molecule type" value="Genomic_DNA"/>
</dbReference>
<sequence>MAMLFSPRFLIAVILSCLPGSWIWGQERLTPDRQYLIAPASPQQLRELFAPTGDPLPIVSAHRGGAGAGYPENCIATFEHTLSKTFSMLEVDPRLTRDGEVVLHHDATLDRTTTGSGRVADKTLAELKQLRLKDSEGNVTDDRIPTLDEALEWARGKTVLVLDQKDVPLKTRIEKIQQHDAESFAMLIVGNLADVKQVHRIAPDIMMEVMVPNRQKLKAFDQSGVPWSHVIAFLGHQPPTQPELYQLVHQRGGSTMVGTSRNLDQEVADKRIAQVPAAAEAYRDLIARGADIVETDLPRTVGPFLFDPPTIPTTKRASLQIKSPPR</sequence>
<dbReference type="PANTHER" id="PTHR46320">
    <property type="entry name" value="GLYCEROPHOSPHODIESTER PHOSPHODIESTERASE 1"/>
    <property type="match status" value="1"/>
</dbReference>
<dbReference type="SUPFAM" id="SSF51695">
    <property type="entry name" value="PLC-like phosphodiesterases"/>
    <property type="match status" value="1"/>
</dbReference>
<evidence type="ECO:0000259" key="2">
    <source>
        <dbReference type="PROSITE" id="PS51704"/>
    </source>
</evidence>
<evidence type="ECO:0000313" key="3">
    <source>
        <dbReference type="EMBL" id="KAA5542114.1"/>
    </source>
</evidence>
<organism evidence="3 4">
    <name type="scientific">Roseiconus nitratireducens</name>
    <dbReference type="NCBI Taxonomy" id="2605748"/>
    <lineage>
        <taxon>Bacteria</taxon>
        <taxon>Pseudomonadati</taxon>
        <taxon>Planctomycetota</taxon>
        <taxon>Planctomycetia</taxon>
        <taxon>Pirellulales</taxon>
        <taxon>Pirellulaceae</taxon>
        <taxon>Roseiconus</taxon>
    </lineage>
</organism>
<accession>A0A5M6D3Q5</accession>
<dbReference type="GO" id="GO:0006580">
    <property type="term" value="P:ethanolamine metabolic process"/>
    <property type="evidence" value="ECO:0007669"/>
    <property type="project" value="TreeGrafter"/>
</dbReference>
<gene>
    <name evidence="3" type="ORF">FYK55_15000</name>
</gene>
<feature type="compositionally biased region" description="Polar residues" evidence="1">
    <location>
        <begin position="312"/>
        <end position="326"/>
    </location>
</feature>
<protein>
    <submittedName>
        <fullName evidence="3">Glycerophosphodiester phosphodiesterase family protein</fullName>
    </submittedName>
</protein>
<feature type="region of interest" description="Disordered" evidence="1">
    <location>
        <begin position="307"/>
        <end position="326"/>
    </location>
</feature>
<feature type="domain" description="GP-PDE" evidence="2">
    <location>
        <begin position="57"/>
        <end position="290"/>
    </location>
</feature>
<dbReference type="InterPro" id="IPR030395">
    <property type="entry name" value="GP_PDE_dom"/>
</dbReference>
<dbReference type="AlphaFoldDB" id="A0A5M6D3Q5"/>
<dbReference type="PANTHER" id="PTHR46320:SF1">
    <property type="entry name" value="GLYCEROPHOSPHODIESTER PHOSPHODIESTERASE 1"/>
    <property type="match status" value="1"/>
</dbReference>
<dbReference type="GO" id="GO:0008889">
    <property type="term" value="F:glycerophosphodiester phosphodiesterase activity"/>
    <property type="evidence" value="ECO:0007669"/>
    <property type="project" value="TreeGrafter"/>
</dbReference>
<dbReference type="PROSITE" id="PS51704">
    <property type="entry name" value="GP_PDE"/>
    <property type="match status" value="1"/>
</dbReference>